<dbReference type="PROSITE" id="PS51891">
    <property type="entry name" value="CENP_V_GFA"/>
    <property type="match status" value="1"/>
</dbReference>
<dbReference type="Gene3D" id="2.170.150.70">
    <property type="match status" value="1"/>
</dbReference>
<dbReference type="Proteomes" id="UP001379235">
    <property type="component" value="Unassembled WGS sequence"/>
</dbReference>
<keyword evidence="2" id="KW-0479">Metal-binding</keyword>
<keyword evidence="3" id="KW-0862">Zinc</keyword>
<dbReference type="InterPro" id="IPR006913">
    <property type="entry name" value="CENP-V/GFA"/>
</dbReference>
<evidence type="ECO:0000313" key="6">
    <source>
        <dbReference type="Proteomes" id="UP001379235"/>
    </source>
</evidence>
<sequence>MTRPEPRPERRYVGSCHCGAVRFAVTTDFPELTTCDCSICARKNALMVKVHESAFELLSGAESLSEYQFHTNTARHFFCKTCGIYPFHRKRVAPDHFGINIFCLQDFDPAGIPVRATVGKGMA</sequence>
<protein>
    <submittedName>
        <fullName evidence="5">GFA family protein</fullName>
    </submittedName>
</protein>
<dbReference type="PANTHER" id="PTHR28620">
    <property type="entry name" value="CENTROMERE PROTEIN V"/>
    <property type="match status" value="1"/>
</dbReference>
<dbReference type="Pfam" id="PF04828">
    <property type="entry name" value="GFA"/>
    <property type="match status" value="1"/>
</dbReference>
<dbReference type="EMBL" id="JBBHJY010000006">
    <property type="protein sequence ID" value="MEJ6010761.1"/>
    <property type="molecule type" value="Genomic_DNA"/>
</dbReference>
<comment type="caution">
    <text evidence="5">The sequence shown here is derived from an EMBL/GenBank/DDBJ whole genome shotgun (WGS) entry which is preliminary data.</text>
</comment>
<dbReference type="InterPro" id="IPR052355">
    <property type="entry name" value="CENP-V-like"/>
</dbReference>
<reference evidence="5 6" key="1">
    <citation type="submission" date="2024-03" db="EMBL/GenBank/DDBJ databases">
        <authorList>
            <person name="Jo J.-H."/>
        </authorList>
    </citation>
    <scope>NUCLEOTIDE SEQUENCE [LARGE SCALE GENOMIC DNA]</scope>
    <source>
        <strain evidence="5 6">AS3R-12</strain>
    </source>
</reference>
<dbReference type="RefSeq" id="WP_339967560.1">
    <property type="nucleotide sequence ID" value="NZ_JBBHJY010000006.1"/>
</dbReference>
<dbReference type="PANTHER" id="PTHR28620:SF1">
    <property type="entry name" value="CENP-V_GFA DOMAIN-CONTAINING PROTEIN"/>
    <property type="match status" value="1"/>
</dbReference>
<evidence type="ECO:0000313" key="5">
    <source>
        <dbReference type="EMBL" id="MEJ6010761.1"/>
    </source>
</evidence>
<proteinExistence type="inferred from homology"/>
<gene>
    <name evidence="5" type="ORF">WG900_12630</name>
</gene>
<evidence type="ECO:0000256" key="3">
    <source>
        <dbReference type="ARBA" id="ARBA00022833"/>
    </source>
</evidence>
<organism evidence="5 6">
    <name type="scientific">Novosphingobium aquae</name>
    <dbReference type="NCBI Taxonomy" id="3133435"/>
    <lineage>
        <taxon>Bacteria</taxon>
        <taxon>Pseudomonadati</taxon>
        <taxon>Pseudomonadota</taxon>
        <taxon>Alphaproteobacteria</taxon>
        <taxon>Sphingomonadales</taxon>
        <taxon>Sphingomonadaceae</taxon>
        <taxon>Novosphingobium</taxon>
    </lineage>
</organism>
<comment type="similarity">
    <text evidence="1">Belongs to the Gfa family.</text>
</comment>
<dbReference type="InterPro" id="IPR011057">
    <property type="entry name" value="Mss4-like_sf"/>
</dbReference>
<feature type="domain" description="CENP-V/GFA" evidence="4">
    <location>
        <begin position="12"/>
        <end position="123"/>
    </location>
</feature>
<evidence type="ECO:0000256" key="1">
    <source>
        <dbReference type="ARBA" id="ARBA00005495"/>
    </source>
</evidence>
<evidence type="ECO:0000256" key="2">
    <source>
        <dbReference type="ARBA" id="ARBA00022723"/>
    </source>
</evidence>
<keyword evidence="6" id="KW-1185">Reference proteome</keyword>
<accession>A0ABU8SB31</accession>
<dbReference type="SUPFAM" id="SSF51316">
    <property type="entry name" value="Mss4-like"/>
    <property type="match status" value="1"/>
</dbReference>
<evidence type="ECO:0000259" key="4">
    <source>
        <dbReference type="PROSITE" id="PS51891"/>
    </source>
</evidence>
<name>A0ABU8SB31_9SPHN</name>